<evidence type="ECO:0000313" key="8">
    <source>
        <dbReference type="Proteomes" id="UP001257914"/>
    </source>
</evidence>
<evidence type="ECO:0000256" key="3">
    <source>
        <dbReference type="ARBA" id="ARBA00022989"/>
    </source>
</evidence>
<keyword evidence="4 5" id="KW-0472">Membrane</keyword>
<feature type="transmembrane region" description="Helical" evidence="5">
    <location>
        <begin position="276"/>
        <end position="295"/>
    </location>
</feature>
<evidence type="ECO:0000256" key="5">
    <source>
        <dbReference type="SAM" id="Phobius"/>
    </source>
</evidence>
<accession>A0ABU3R3R0</accession>
<dbReference type="Proteomes" id="UP001257914">
    <property type="component" value="Unassembled WGS sequence"/>
</dbReference>
<dbReference type="EMBL" id="JAWCUA010000010">
    <property type="protein sequence ID" value="MDU0114164.1"/>
    <property type="molecule type" value="Genomic_DNA"/>
</dbReference>
<dbReference type="InterPro" id="IPR013525">
    <property type="entry name" value="ABC2_TM"/>
</dbReference>
<feature type="transmembrane region" description="Helical" evidence="5">
    <location>
        <begin position="20"/>
        <end position="42"/>
    </location>
</feature>
<feature type="transmembrane region" description="Helical" evidence="5">
    <location>
        <begin position="179"/>
        <end position="202"/>
    </location>
</feature>
<protein>
    <submittedName>
        <fullName evidence="7">ABC transporter permease subunit</fullName>
    </submittedName>
</protein>
<reference evidence="7 8" key="1">
    <citation type="submission" date="2023-10" db="EMBL/GenBank/DDBJ databases">
        <title>Psychrosphaera aquimaarina strain SW33 isolated from seawater.</title>
        <authorList>
            <person name="Bayburt H."/>
            <person name="Kim J.M."/>
            <person name="Choi B.J."/>
            <person name="Jeon C.O."/>
        </authorList>
    </citation>
    <scope>NUCLEOTIDE SEQUENCE [LARGE SCALE GENOMIC DNA]</scope>
    <source>
        <strain evidence="7 8">KCTC 52743</strain>
    </source>
</reference>
<sequence>MIKTLFTKEFLDSIRDKRSVFAALLGAFLPPIMFAVMMTFVLEESTSVDELYITIENQQQAPHIVELLEQGKILHADMPEKGKDFELDGETVEHSKITITFEDSFAEKMHRGEKATITLLTDYSKKGARDEVWRVKNVINSYQSQLVAMKLVARGVSPSLLSAIHIEENDTSTPSSKSALLLGMLGVMIMVAVFVSSTNVAIDCSAGERERNSLELLIMQPVSTMQVVLAKTMNTAFFGIVGATLSVVFTAIAIPFIPLHKAGMAFNFDFQLGMTIWLLLVPLALFAAAFQLATAFHAKSFKEAQSYIQYTVMVPIIVPMMLEIVNYKNEVLSYIPIFAQQQAISQLIRGELDSYMPLLAGSVVTVITSLVIIKVIANSLKSEKVVLGL</sequence>
<keyword evidence="3 5" id="KW-1133">Transmembrane helix</keyword>
<evidence type="ECO:0000256" key="4">
    <source>
        <dbReference type="ARBA" id="ARBA00023136"/>
    </source>
</evidence>
<keyword evidence="2 5" id="KW-0812">Transmembrane</keyword>
<feature type="transmembrane region" description="Helical" evidence="5">
    <location>
        <begin position="235"/>
        <end position="256"/>
    </location>
</feature>
<evidence type="ECO:0000313" key="7">
    <source>
        <dbReference type="EMBL" id="MDU0114164.1"/>
    </source>
</evidence>
<dbReference type="PANTHER" id="PTHR43471:SF3">
    <property type="entry name" value="ABC TRANSPORTER PERMEASE PROTEIN NATB"/>
    <property type="match status" value="1"/>
</dbReference>
<evidence type="ECO:0000256" key="2">
    <source>
        <dbReference type="ARBA" id="ARBA00022692"/>
    </source>
</evidence>
<organism evidence="7 8">
    <name type="scientific">Psychrosphaera aquimarina</name>
    <dbReference type="NCBI Taxonomy" id="2044854"/>
    <lineage>
        <taxon>Bacteria</taxon>
        <taxon>Pseudomonadati</taxon>
        <taxon>Pseudomonadota</taxon>
        <taxon>Gammaproteobacteria</taxon>
        <taxon>Alteromonadales</taxon>
        <taxon>Pseudoalteromonadaceae</taxon>
        <taxon>Psychrosphaera</taxon>
    </lineage>
</organism>
<feature type="domain" description="ABC-2 type transporter transmembrane" evidence="6">
    <location>
        <begin position="29"/>
        <end position="372"/>
    </location>
</feature>
<proteinExistence type="predicted"/>
<keyword evidence="8" id="KW-1185">Reference proteome</keyword>
<dbReference type="RefSeq" id="WP_216054610.1">
    <property type="nucleotide sequence ID" value="NZ_JAWCUA010000010.1"/>
</dbReference>
<dbReference type="Pfam" id="PF12698">
    <property type="entry name" value="ABC2_membrane_3"/>
    <property type="match status" value="1"/>
</dbReference>
<feature type="transmembrane region" description="Helical" evidence="5">
    <location>
        <begin position="307"/>
        <end position="325"/>
    </location>
</feature>
<dbReference type="PANTHER" id="PTHR43471">
    <property type="entry name" value="ABC TRANSPORTER PERMEASE"/>
    <property type="match status" value="1"/>
</dbReference>
<evidence type="ECO:0000256" key="1">
    <source>
        <dbReference type="ARBA" id="ARBA00004141"/>
    </source>
</evidence>
<name>A0ABU3R3R0_9GAMM</name>
<comment type="subcellular location">
    <subcellularLocation>
        <location evidence="1">Membrane</location>
        <topology evidence="1">Multi-pass membrane protein</topology>
    </subcellularLocation>
</comment>
<comment type="caution">
    <text evidence="7">The sequence shown here is derived from an EMBL/GenBank/DDBJ whole genome shotgun (WGS) entry which is preliminary data.</text>
</comment>
<feature type="transmembrane region" description="Helical" evidence="5">
    <location>
        <begin position="355"/>
        <end position="377"/>
    </location>
</feature>
<evidence type="ECO:0000259" key="6">
    <source>
        <dbReference type="Pfam" id="PF12698"/>
    </source>
</evidence>
<gene>
    <name evidence="7" type="ORF">RT723_14410</name>
</gene>